<name>A0ABQ3BSI8_9ACTN</name>
<sequence length="67" mass="7409">MPPCNDLGLPHGLVYARRYVTGWKCNLHTPNALRGLPECPPGPGWPHRDDPQPTTDSPPDEEQEPPS</sequence>
<gene>
    <name evidence="2" type="ORF">GCM10010328_29770</name>
</gene>
<protein>
    <submittedName>
        <fullName evidence="2">Uncharacterized protein</fullName>
    </submittedName>
</protein>
<evidence type="ECO:0000313" key="2">
    <source>
        <dbReference type="EMBL" id="GGZ53008.1"/>
    </source>
</evidence>
<dbReference type="Proteomes" id="UP000624183">
    <property type="component" value="Unassembled WGS sequence"/>
</dbReference>
<dbReference type="EMBL" id="BMUW01000004">
    <property type="protein sequence ID" value="GGZ53008.1"/>
    <property type="molecule type" value="Genomic_DNA"/>
</dbReference>
<organism evidence="2 3">
    <name type="scientific">Streptomyces rubiginosohelvolus</name>
    <dbReference type="NCBI Taxonomy" id="67362"/>
    <lineage>
        <taxon>Bacteria</taxon>
        <taxon>Bacillati</taxon>
        <taxon>Actinomycetota</taxon>
        <taxon>Actinomycetes</taxon>
        <taxon>Kitasatosporales</taxon>
        <taxon>Streptomycetaceae</taxon>
        <taxon>Streptomyces</taxon>
    </lineage>
</organism>
<feature type="compositionally biased region" description="Acidic residues" evidence="1">
    <location>
        <begin position="58"/>
        <end position="67"/>
    </location>
</feature>
<evidence type="ECO:0000256" key="1">
    <source>
        <dbReference type="SAM" id="MobiDB-lite"/>
    </source>
</evidence>
<evidence type="ECO:0000313" key="3">
    <source>
        <dbReference type="Proteomes" id="UP000624183"/>
    </source>
</evidence>
<keyword evidence="3" id="KW-1185">Reference proteome</keyword>
<proteinExistence type="predicted"/>
<feature type="region of interest" description="Disordered" evidence="1">
    <location>
        <begin position="30"/>
        <end position="67"/>
    </location>
</feature>
<accession>A0ABQ3BSI8</accession>
<reference evidence="3" key="1">
    <citation type="journal article" date="2019" name="Int. J. Syst. Evol. Microbiol.">
        <title>The Global Catalogue of Microorganisms (GCM) 10K type strain sequencing project: providing services to taxonomists for standard genome sequencing and annotation.</title>
        <authorList>
            <consortium name="The Broad Institute Genomics Platform"/>
            <consortium name="The Broad Institute Genome Sequencing Center for Infectious Disease"/>
            <person name="Wu L."/>
            <person name="Ma J."/>
        </authorList>
    </citation>
    <scope>NUCLEOTIDE SEQUENCE [LARGE SCALE GENOMIC DNA]</scope>
    <source>
        <strain evidence="3">JCM 4602</strain>
    </source>
</reference>
<comment type="caution">
    <text evidence="2">The sequence shown here is derived from an EMBL/GenBank/DDBJ whole genome shotgun (WGS) entry which is preliminary data.</text>
</comment>